<feature type="non-terminal residue" evidence="2">
    <location>
        <position position="1"/>
    </location>
</feature>
<dbReference type="Proteomes" id="UP000631114">
    <property type="component" value="Unassembled WGS sequence"/>
</dbReference>
<sequence>EFGFLCLFIVAFAATAAFKVTTFSPSSSVSISNEKNGTLHHELKVKDAKTLLFGEKPVTQSLFSAAGTLTRFHGLILQLNMLLNLHCVYY</sequence>
<feature type="signal peptide" evidence="1">
    <location>
        <begin position="1"/>
        <end position="17"/>
    </location>
</feature>
<proteinExistence type="predicted"/>
<keyword evidence="1" id="KW-0732">Signal</keyword>
<organism evidence="2 3">
    <name type="scientific">Coptis chinensis</name>
    <dbReference type="NCBI Taxonomy" id="261450"/>
    <lineage>
        <taxon>Eukaryota</taxon>
        <taxon>Viridiplantae</taxon>
        <taxon>Streptophyta</taxon>
        <taxon>Embryophyta</taxon>
        <taxon>Tracheophyta</taxon>
        <taxon>Spermatophyta</taxon>
        <taxon>Magnoliopsida</taxon>
        <taxon>Ranunculales</taxon>
        <taxon>Ranunculaceae</taxon>
        <taxon>Coptidoideae</taxon>
        <taxon>Coptis</taxon>
    </lineage>
</organism>
<feature type="chain" id="PRO_5032659880" evidence="1">
    <location>
        <begin position="18"/>
        <end position="90"/>
    </location>
</feature>
<gene>
    <name evidence="2" type="ORF">IFM89_037311</name>
</gene>
<dbReference type="EMBL" id="JADFTS010000006">
    <property type="protein sequence ID" value="KAF9603652.1"/>
    <property type="molecule type" value="Genomic_DNA"/>
</dbReference>
<dbReference type="AlphaFoldDB" id="A0A835LSW2"/>
<comment type="caution">
    <text evidence="2">The sequence shown here is derived from an EMBL/GenBank/DDBJ whole genome shotgun (WGS) entry which is preliminary data.</text>
</comment>
<protein>
    <submittedName>
        <fullName evidence="2">Uncharacterized protein</fullName>
    </submittedName>
</protein>
<evidence type="ECO:0000313" key="3">
    <source>
        <dbReference type="Proteomes" id="UP000631114"/>
    </source>
</evidence>
<name>A0A835LSW2_9MAGN</name>
<accession>A0A835LSW2</accession>
<evidence type="ECO:0000313" key="2">
    <source>
        <dbReference type="EMBL" id="KAF9603652.1"/>
    </source>
</evidence>
<keyword evidence="3" id="KW-1185">Reference proteome</keyword>
<reference evidence="2 3" key="1">
    <citation type="submission" date="2020-10" db="EMBL/GenBank/DDBJ databases">
        <title>The Coptis chinensis genome and diversification of protoberbering-type alkaloids.</title>
        <authorList>
            <person name="Wang B."/>
            <person name="Shu S."/>
            <person name="Song C."/>
            <person name="Liu Y."/>
        </authorList>
    </citation>
    <scope>NUCLEOTIDE SEQUENCE [LARGE SCALE GENOMIC DNA]</scope>
    <source>
        <strain evidence="2">HL-2020</strain>
        <tissue evidence="2">Leaf</tissue>
    </source>
</reference>
<evidence type="ECO:0000256" key="1">
    <source>
        <dbReference type="SAM" id="SignalP"/>
    </source>
</evidence>